<name>A0A072PEL5_9EURO</name>
<sequence length="186" mass="21133">MDDVELPPLHSSTHETAPRLPRSQTILLTRKRTHTDYDDDTITSSDPALFSSDEHAPDAENYLSGKRKKKTYQGSWWDNQRVKMSNPKKREFRRNFDSGVFMGSETSDEALSSDSFGLEDELLRDQQEKNQYSRASQLFATESVETTTKAKAASRPMIPVASREYDAVCQVVQHALDRGKEDVDLS</sequence>
<dbReference type="AlphaFoldDB" id="A0A072PEL5"/>
<feature type="region of interest" description="Disordered" evidence="1">
    <location>
        <begin position="1"/>
        <end position="59"/>
    </location>
</feature>
<evidence type="ECO:0000313" key="2">
    <source>
        <dbReference type="EMBL" id="KEF58559.1"/>
    </source>
</evidence>
<comment type="caution">
    <text evidence="2">The sequence shown here is derived from an EMBL/GenBank/DDBJ whole genome shotgun (WGS) entry which is preliminary data.</text>
</comment>
<organism evidence="2 3">
    <name type="scientific">Exophiala aquamarina CBS 119918</name>
    <dbReference type="NCBI Taxonomy" id="1182545"/>
    <lineage>
        <taxon>Eukaryota</taxon>
        <taxon>Fungi</taxon>
        <taxon>Dikarya</taxon>
        <taxon>Ascomycota</taxon>
        <taxon>Pezizomycotina</taxon>
        <taxon>Eurotiomycetes</taxon>
        <taxon>Chaetothyriomycetidae</taxon>
        <taxon>Chaetothyriales</taxon>
        <taxon>Herpotrichiellaceae</taxon>
        <taxon>Exophiala</taxon>
    </lineage>
</organism>
<dbReference type="Proteomes" id="UP000027920">
    <property type="component" value="Unassembled WGS sequence"/>
</dbReference>
<dbReference type="STRING" id="1182545.A0A072PEL5"/>
<dbReference type="VEuPathDB" id="FungiDB:A1O9_06485"/>
<evidence type="ECO:0000313" key="3">
    <source>
        <dbReference type="Proteomes" id="UP000027920"/>
    </source>
</evidence>
<dbReference type="OrthoDB" id="1274115at2759"/>
<reference evidence="2 3" key="1">
    <citation type="submission" date="2013-03" db="EMBL/GenBank/DDBJ databases">
        <title>The Genome Sequence of Exophiala aquamarina CBS 119918.</title>
        <authorList>
            <consortium name="The Broad Institute Genomics Platform"/>
            <person name="Cuomo C."/>
            <person name="de Hoog S."/>
            <person name="Gorbushina A."/>
            <person name="Walker B."/>
            <person name="Young S.K."/>
            <person name="Zeng Q."/>
            <person name="Gargeya S."/>
            <person name="Fitzgerald M."/>
            <person name="Haas B."/>
            <person name="Abouelleil A."/>
            <person name="Allen A.W."/>
            <person name="Alvarado L."/>
            <person name="Arachchi H.M."/>
            <person name="Berlin A.M."/>
            <person name="Chapman S.B."/>
            <person name="Gainer-Dewar J."/>
            <person name="Goldberg J."/>
            <person name="Griggs A."/>
            <person name="Gujja S."/>
            <person name="Hansen M."/>
            <person name="Howarth C."/>
            <person name="Imamovic A."/>
            <person name="Ireland A."/>
            <person name="Larimer J."/>
            <person name="McCowan C."/>
            <person name="Murphy C."/>
            <person name="Pearson M."/>
            <person name="Poon T.W."/>
            <person name="Priest M."/>
            <person name="Roberts A."/>
            <person name="Saif S."/>
            <person name="Shea T."/>
            <person name="Sisk P."/>
            <person name="Sykes S."/>
            <person name="Wortman J."/>
            <person name="Nusbaum C."/>
            <person name="Birren B."/>
        </authorList>
    </citation>
    <scope>NUCLEOTIDE SEQUENCE [LARGE SCALE GENOMIC DNA]</scope>
    <source>
        <strain evidence="2 3">CBS 119918</strain>
    </source>
</reference>
<keyword evidence="3" id="KW-1185">Reference proteome</keyword>
<gene>
    <name evidence="2" type="ORF">A1O9_06485</name>
</gene>
<protein>
    <submittedName>
        <fullName evidence="2">Uncharacterized protein</fullName>
    </submittedName>
</protein>
<dbReference type="GeneID" id="25281402"/>
<accession>A0A072PEL5</accession>
<dbReference type="EMBL" id="AMGV01000004">
    <property type="protein sequence ID" value="KEF58559.1"/>
    <property type="molecule type" value="Genomic_DNA"/>
</dbReference>
<evidence type="ECO:0000256" key="1">
    <source>
        <dbReference type="SAM" id="MobiDB-lite"/>
    </source>
</evidence>
<dbReference type="RefSeq" id="XP_013261149.1">
    <property type="nucleotide sequence ID" value="XM_013405695.1"/>
</dbReference>
<dbReference type="HOGENOM" id="CLU_1454417_0_0_1"/>
<proteinExistence type="predicted"/>